<dbReference type="EMBL" id="FQXE01000019">
    <property type="protein sequence ID" value="SHI28031.1"/>
    <property type="molecule type" value="Genomic_DNA"/>
</dbReference>
<organism evidence="1 2">
    <name type="scientific">Pollutimonas bauzanensis</name>
    <dbReference type="NCBI Taxonomy" id="658167"/>
    <lineage>
        <taxon>Bacteria</taxon>
        <taxon>Pseudomonadati</taxon>
        <taxon>Pseudomonadota</taxon>
        <taxon>Betaproteobacteria</taxon>
        <taxon>Burkholderiales</taxon>
        <taxon>Alcaligenaceae</taxon>
        <taxon>Pollutimonas</taxon>
    </lineage>
</organism>
<dbReference type="Proteomes" id="UP000184226">
    <property type="component" value="Unassembled WGS sequence"/>
</dbReference>
<sequence length="61" mass="7008">MINVGKDTRLTDELERQLMMQAIEDQFRFKPLVSLKHLFARLAALFSHDKARAHSTVHSAS</sequence>
<gene>
    <name evidence="1" type="ORF">SAMN04488135_11911</name>
</gene>
<reference evidence="1 2" key="1">
    <citation type="submission" date="2016-11" db="EMBL/GenBank/DDBJ databases">
        <authorList>
            <person name="Jaros S."/>
            <person name="Januszkiewicz K."/>
            <person name="Wedrychowicz H."/>
        </authorList>
    </citation>
    <scope>NUCLEOTIDE SEQUENCE [LARGE SCALE GENOMIC DNA]</scope>
    <source>
        <strain evidence="1 2">CGMCC 1.10190</strain>
    </source>
</reference>
<name>A0A1M5ZUT9_9BURK</name>
<accession>A0A1M5ZUT9</accession>
<proteinExistence type="predicted"/>
<dbReference type="OrthoDB" id="8689440at2"/>
<evidence type="ECO:0000313" key="1">
    <source>
        <dbReference type="EMBL" id="SHI28031.1"/>
    </source>
</evidence>
<dbReference type="AlphaFoldDB" id="A0A1M5ZUT9"/>
<evidence type="ECO:0000313" key="2">
    <source>
        <dbReference type="Proteomes" id="UP000184226"/>
    </source>
</evidence>
<keyword evidence="2" id="KW-1185">Reference proteome</keyword>
<protein>
    <submittedName>
        <fullName evidence="1">Uncharacterized protein</fullName>
    </submittedName>
</protein>
<dbReference type="STRING" id="658167.SAMN04488135_11911"/>
<dbReference type="RefSeq" id="WP_073108909.1">
    <property type="nucleotide sequence ID" value="NZ_FQXE01000019.1"/>
</dbReference>